<protein>
    <recommendedName>
        <fullName evidence="2">Nuclear transport factor 2 family protein</fullName>
    </recommendedName>
</protein>
<comment type="caution">
    <text evidence="1">The sequence shown here is derived from an EMBL/GenBank/DDBJ whole genome shotgun (WGS) entry which is preliminary data.</text>
</comment>
<dbReference type="EMBL" id="DSUH01000071">
    <property type="protein sequence ID" value="HGU31867.1"/>
    <property type="molecule type" value="Genomic_DNA"/>
</dbReference>
<proteinExistence type="predicted"/>
<evidence type="ECO:0008006" key="2">
    <source>
        <dbReference type="Google" id="ProtNLM"/>
    </source>
</evidence>
<reference evidence="1" key="1">
    <citation type="journal article" date="2020" name="mSystems">
        <title>Genome- and Community-Level Interaction Insights into Carbon Utilization and Element Cycling Functions of Hydrothermarchaeota in Hydrothermal Sediment.</title>
        <authorList>
            <person name="Zhou Z."/>
            <person name="Liu Y."/>
            <person name="Xu W."/>
            <person name="Pan J."/>
            <person name="Luo Z.H."/>
            <person name="Li M."/>
        </authorList>
    </citation>
    <scope>NUCLEOTIDE SEQUENCE [LARGE SCALE GENOMIC DNA]</scope>
    <source>
        <strain evidence="1">SpSt-477</strain>
    </source>
</reference>
<organism evidence="1">
    <name type="scientific">Desulfatirhabdium butyrativorans</name>
    <dbReference type="NCBI Taxonomy" id="340467"/>
    <lineage>
        <taxon>Bacteria</taxon>
        <taxon>Pseudomonadati</taxon>
        <taxon>Thermodesulfobacteriota</taxon>
        <taxon>Desulfobacteria</taxon>
        <taxon>Desulfobacterales</taxon>
        <taxon>Desulfatirhabdiaceae</taxon>
        <taxon>Desulfatirhabdium</taxon>
    </lineage>
</organism>
<evidence type="ECO:0000313" key="1">
    <source>
        <dbReference type="EMBL" id="HGU31867.1"/>
    </source>
</evidence>
<dbReference type="AlphaFoldDB" id="A0A7C4MNB5"/>
<sequence>MTRENSSTITLLIMITVLLQVVFVFADTKDAPHRAVTAFAKCYFQLDPRMGTLVCDKIAGDEENNAIATYLQEAERHARERGFEPSFLKKTLYDIRTETLQADAQKATVRITAEMKRGINPVFAYVGKIFFLGNTFHLDRTVDVVFEGGKWKVCSGFFDAADLG</sequence>
<name>A0A7C4MNB5_9BACT</name>
<accession>A0A7C4MNB5</accession>
<gene>
    <name evidence="1" type="ORF">ENS29_03310</name>
</gene>